<dbReference type="EMBL" id="JAQQWM010000007">
    <property type="protein sequence ID" value="KAK8057695.1"/>
    <property type="molecule type" value="Genomic_DNA"/>
</dbReference>
<evidence type="ECO:0008006" key="8">
    <source>
        <dbReference type="Google" id="ProtNLM"/>
    </source>
</evidence>
<evidence type="ECO:0000256" key="3">
    <source>
        <dbReference type="ARBA" id="ARBA00022989"/>
    </source>
</evidence>
<reference evidence="6 7" key="1">
    <citation type="submission" date="2023-01" db="EMBL/GenBank/DDBJ databases">
        <title>Analysis of 21 Apiospora genomes using comparative genomics revels a genus with tremendous synthesis potential of carbohydrate active enzymes and secondary metabolites.</title>
        <authorList>
            <person name="Sorensen T."/>
        </authorList>
    </citation>
    <scope>NUCLEOTIDE SEQUENCE [LARGE SCALE GENOMIC DNA]</scope>
    <source>
        <strain evidence="6 7">CBS 83171</strain>
    </source>
</reference>
<keyword evidence="2" id="KW-0812">Transmembrane</keyword>
<comment type="subcellular location">
    <subcellularLocation>
        <location evidence="1">Membrane</location>
        <topology evidence="1">Single-pass membrane protein</topology>
    </subcellularLocation>
</comment>
<keyword evidence="4" id="KW-0472">Membrane</keyword>
<accession>A0ABR1UI08</accession>
<proteinExistence type="predicted"/>
<dbReference type="PANTHER" id="PTHR12883:SF0">
    <property type="entry name" value="PAT COMPLEX SUBUNIT CCDC47"/>
    <property type="match status" value="1"/>
</dbReference>
<evidence type="ECO:0000256" key="1">
    <source>
        <dbReference type="ARBA" id="ARBA00004167"/>
    </source>
</evidence>
<name>A0ABR1UI08_9PEZI</name>
<dbReference type="Proteomes" id="UP001446871">
    <property type="component" value="Unassembled WGS sequence"/>
</dbReference>
<protein>
    <recommendedName>
        <fullName evidence="8">DUF1682-domain-containing protein</fullName>
    </recommendedName>
</protein>
<feature type="compositionally biased region" description="Basic and acidic residues" evidence="5">
    <location>
        <begin position="379"/>
        <end position="395"/>
    </location>
</feature>
<dbReference type="PANTHER" id="PTHR12883">
    <property type="entry name" value="ADIPOCYTE-SPECIFIC PROTEIN 4-RELATED"/>
    <property type="match status" value="1"/>
</dbReference>
<dbReference type="InterPro" id="IPR012879">
    <property type="entry name" value="CCDC47"/>
</dbReference>
<feature type="region of interest" description="Disordered" evidence="5">
    <location>
        <begin position="379"/>
        <end position="436"/>
    </location>
</feature>
<evidence type="ECO:0000256" key="4">
    <source>
        <dbReference type="ARBA" id="ARBA00023136"/>
    </source>
</evidence>
<keyword evidence="7" id="KW-1185">Reference proteome</keyword>
<sequence>MANFLKNIIGTKSSETAVPTADSGCAPLDFADFAEAPSPTPVSFDSAGATLSGPGATATPFTKWYNVHERHSLSEFKAEGAILLAMALVFTLHFIGTRMNKAKAKAWAKAHTPILTSEFALVGFGGVPKSDISPDRIFKQKSLFEFSTYATGRQNVAFTDVKLTLKKRFNPLMTFVETASGFFFESFAAPQDIAEAITYPFDGREAAIVPAMPGAAEMRAKDQKSNYDGFVWAIVNKDNMKKLRDDRYDLSITFTKDTTKLPNYLTVMSESAEITDTLLTNELITAVQKAGDLFEYLIISDQPIDKPTNYYFSINETTPRKRMYLKYRLPSDNNYDRLTPLFNVFLRFPDHLTASAHFRAEVLRKVRSVRDELVKTIQKNDEEEKAEERALERDKQRKAKRDAELNAMDAKTQKKFLEKEREKQVRKQSKRQTMRA</sequence>
<dbReference type="Pfam" id="PF07946">
    <property type="entry name" value="CCDC47"/>
    <property type="match status" value="1"/>
</dbReference>
<keyword evidence="3" id="KW-1133">Transmembrane helix</keyword>
<gene>
    <name evidence="6" type="ORF">PG996_011632</name>
</gene>
<organism evidence="6 7">
    <name type="scientific">Apiospora saccharicola</name>
    <dbReference type="NCBI Taxonomy" id="335842"/>
    <lineage>
        <taxon>Eukaryota</taxon>
        <taxon>Fungi</taxon>
        <taxon>Dikarya</taxon>
        <taxon>Ascomycota</taxon>
        <taxon>Pezizomycotina</taxon>
        <taxon>Sordariomycetes</taxon>
        <taxon>Xylariomycetidae</taxon>
        <taxon>Amphisphaeriales</taxon>
        <taxon>Apiosporaceae</taxon>
        <taxon>Apiospora</taxon>
    </lineage>
</organism>
<evidence type="ECO:0000313" key="7">
    <source>
        <dbReference type="Proteomes" id="UP001446871"/>
    </source>
</evidence>
<feature type="compositionally biased region" description="Basic residues" evidence="5">
    <location>
        <begin position="426"/>
        <end position="436"/>
    </location>
</feature>
<comment type="caution">
    <text evidence="6">The sequence shown here is derived from an EMBL/GenBank/DDBJ whole genome shotgun (WGS) entry which is preliminary data.</text>
</comment>
<evidence type="ECO:0000256" key="5">
    <source>
        <dbReference type="SAM" id="MobiDB-lite"/>
    </source>
</evidence>
<evidence type="ECO:0000256" key="2">
    <source>
        <dbReference type="ARBA" id="ARBA00022692"/>
    </source>
</evidence>
<evidence type="ECO:0000313" key="6">
    <source>
        <dbReference type="EMBL" id="KAK8057695.1"/>
    </source>
</evidence>
<feature type="compositionally biased region" description="Basic and acidic residues" evidence="5">
    <location>
        <begin position="411"/>
        <end position="425"/>
    </location>
</feature>